<gene>
    <name evidence="2" type="ORF">EJ03DRAFT_213258</name>
</gene>
<keyword evidence="3" id="KW-1185">Reference proteome</keyword>
<dbReference type="AlphaFoldDB" id="A0A6G1LGY6"/>
<feature type="compositionally biased region" description="Low complexity" evidence="1">
    <location>
        <begin position="43"/>
        <end position="57"/>
    </location>
</feature>
<reference evidence="2" key="1">
    <citation type="journal article" date="2020" name="Stud. Mycol.">
        <title>101 Dothideomycetes genomes: a test case for predicting lifestyles and emergence of pathogens.</title>
        <authorList>
            <person name="Haridas S."/>
            <person name="Albert R."/>
            <person name="Binder M."/>
            <person name="Bloem J."/>
            <person name="Labutti K."/>
            <person name="Salamov A."/>
            <person name="Andreopoulos B."/>
            <person name="Baker S."/>
            <person name="Barry K."/>
            <person name="Bills G."/>
            <person name="Bluhm B."/>
            <person name="Cannon C."/>
            <person name="Castanera R."/>
            <person name="Culley D."/>
            <person name="Daum C."/>
            <person name="Ezra D."/>
            <person name="Gonzalez J."/>
            <person name="Henrissat B."/>
            <person name="Kuo A."/>
            <person name="Liang C."/>
            <person name="Lipzen A."/>
            <person name="Lutzoni F."/>
            <person name="Magnuson J."/>
            <person name="Mondo S."/>
            <person name="Nolan M."/>
            <person name="Ohm R."/>
            <person name="Pangilinan J."/>
            <person name="Park H.-J."/>
            <person name="Ramirez L."/>
            <person name="Alfaro M."/>
            <person name="Sun H."/>
            <person name="Tritt A."/>
            <person name="Yoshinaga Y."/>
            <person name="Zwiers L.-H."/>
            <person name="Turgeon B."/>
            <person name="Goodwin S."/>
            <person name="Spatafora J."/>
            <person name="Crous P."/>
            <person name="Grigoriev I."/>
        </authorList>
    </citation>
    <scope>NUCLEOTIDE SEQUENCE</scope>
    <source>
        <strain evidence="2">CBS 116005</strain>
    </source>
</reference>
<feature type="compositionally biased region" description="Basic residues" evidence="1">
    <location>
        <begin position="58"/>
        <end position="70"/>
    </location>
</feature>
<feature type="region of interest" description="Disordered" evidence="1">
    <location>
        <begin position="43"/>
        <end position="110"/>
    </location>
</feature>
<evidence type="ECO:0000256" key="1">
    <source>
        <dbReference type="SAM" id="MobiDB-lite"/>
    </source>
</evidence>
<dbReference type="Proteomes" id="UP000799436">
    <property type="component" value="Unassembled WGS sequence"/>
</dbReference>
<organism evidence="2 3">
    <name type="scientific">Teratosphaeria nubilosa</name>
    <dbReference type="NCBI Taxonomy" id="161662"/>
    <lineage>
        <taxon>Eukaryota</taxon>
        <taxon>Fungi</taxon>
        <taxon>Dikarya</taxon>
        <taxon>Ascomycota</taxon>
        <taxon>Pezizomycotina</taxon>
        <taxon>Dothideomycetes</taxon>
        <taxon>Dothideomycetidae</taxon>
        <taxon>Mycosphaerellales</taxon>
        <taxon>Teratosphaeriaceae</taxon>
        <taxon>Teratosphaeria</taxon>
    </lineage>
</organism>
<evidence type="ECO:0000313" key="3">
    <source>
        <dbReference type="Proteomes" id="UP000799436"/>
    </source>
</evidence>
<protein>
    <submittedName>
        <fullName evidence="2">Uncharacterized protein</fullName>
    </submittedName>
</protein>
<name>A0A6G1LGY6_9PEZI</name>
<dbReference type="EMBL" id="ML995816">
    <property type="protein sequence ID" value="KAF2772116.1"/>
    <property type="molecule type" value="Genomic_DNA"/>
</dbReference>
<evidence type="ECO:0000313" key="2">
    <source>
        <dbReference type="EMBL" id="KAF2772116.1"/>
    </source>
</evidence>
<sequence>MQYCQSRRSRDLAISLARSRGHKYLVLSLISFFFLSSTTTQELHQQQQQQQQLQHQRQNQHHHHHQHHHHDGSADPHDHQEELPPPPRLVQEGKGPSARRETGSSSEVHLECTCRPHRRHRKSFLIASTHLPHYHSPSFTTIHLPSSPLPFTCKDSPLLATPDMKLTISQLDTLLFLLDVGCLAVGVAVTTVFVQHHNLHVDFEL</sequence>
<feature type="compositionally biased region" description="Basic and acidic residues" evidence="1">
    <location>
        <begin position="98"/>
        <end position="110"/>
    </location>
</feature>
<proteinExistence type="predicted"/>
<feature type="compositionally biased region" description="Basic and acidic residues" evidence="1">
    <location>
        <begin position="71"/>
        <end position="82"/>
    </location>
</feature>
<accession>A0A6G1LGY6</accession>